<protein>
    <submittedName>
        <fullName evidence="2">Uncharacterized protein</fullName>
    </submittedName>
</protein>
<gene>
    <name evidence="2" type="ORF">AVEN_80743_1</name>
</gene>
<sequence length="107" mass="12718">MVKRPIIDVVLKFGEEGIGPGSQEKSNRPPRRELKTTEEIYKARSRKERLMDHQKNKNKRKPKEEMGNKKEKFMGRQKKKNQLKSNRQFGARNFKPKQNGAGNRRRR</sequence>
<accession>A0A4Y2MPR4</accession>
<name>A0A4Y2MPR4_ARAVE</name>
<organism evidence="2 3">
    <name type="scientific">Araneus ventricosus</name>
    <name type="common">Orbweaver spider</name>
    <name type="synonym">Epeira ventricosa</name>
    <dbReference type="NCBI Taxonomy" id="182803"/>
    <lineage>
        <taxon>Eukaryota</taxon>
        <taxon>Metazoa</taxon>
        <taxon>Ecdysozoa</taxon>
        <taxon>Arthropoda</taxon>
        <taxon>Chelicerata</taxon>
        <taxon>Arachnida</taxon>
        <taxon>Araneae</taxon>
        <taxon>Araneomorphae</taxon>
        <taxon>Entelegynae</taxon>
        <taxon>Araneoidea</taxon>
        <taxon>Araneidae</taxon>
        <taxon>Araneus</taxon>
    </lineage>
</organism>
<keyword evidence="3" id="KW-1185">Reference proteome</keyword>
<evidence type="ECO:0000313" key="2">
    <source>
        <dbReference type="EMBL" id="GBN28330.1"/>
    </source>
</evidence>
<feature type="region of interest" description="Disordered" evidence="1">
    <location>
        <begin position="15"/>
        <end position="107"/>
    </location>
</feature>
<comment type="caution">
    <text evidence="2">The sequence shown here is derived from an EMBL/GenBank/DDBJ whole genome shotgun (WGS) entry which is preliminary data.</text>
</comment>
<feature type="compositionally biased region" description="Basic and acidic residues" evidence="1">
    <location>
        <begin position="62"/>
        <end position="74"/>
    </location>
</feature>
<dbReference type="Proteomes" id="UP000499080">
    <property type="component" value="Unassembled WGS sequence"/>
</dbReference>
<dbReference type="EMBL" id="BGPR01007628">
    <property type="protein sequence ID" value="GBN28330.1"/>
    <property type="molecule type" value="Genomic_DNA"/>
</dbReference>
<reference evidence="2 3" key="1">
    <citation type="journal article" date="2019" name="Sci. Rep.">
        <title>Orb-weaving spider Araneus ventricosus genome elucidates the spidroin gene catalogue.</title>
        <authorList>
            <person name="Kono N."/>
            <person name="Nakamura H."/>
            <person name="Ohtoshi R."/>
            <person name="Moran D.A.P."/>
            <person name="Shinohara A."/>
            <person name="Yoshida Y."/>
            <person name="Fujiwara M."/>
            <person name="Mori M."/>
            <person name="Tomita M."/>
            <person name="Arakawa K."/>
        </authorList>
    </citation>
    <scope>NUCLEOTIDE SEQUENCE [LARGE SCALE GENOMIC DNA]</scope>
</reference>
<feature type="compositionally biased region" description="Basic and acidic residues" evidence="1">
    <location>
        <begin position="25"/>
        <end position="55"/>
    </location>
</feature>
<evidence type="ECO:0000313" key="3">
    <source>
        <dbReference type="Proteomes" id="UP000499080"/>
    </source>
</evidence>
<evidence type="ECO:0000256" key="1">
    <source>
        <dbReference type="SAM" id="MobiDB-lite"/>
    </source>
</evidence>
<dbReference type="AlphaFoldDB" id="A0A4Y2MPR4"/>
<proteinExistence type="predicted"/>